<feature type="transmembrane region" description="Helical" evidence="1">
    <location>
        <begin position="6"/>
        <end position="26"/>
    </location>
</feature>
<reference evidence="2 3" key="1">
    <citation type="submission" date="2011-01" db="EMBL/GenBank/DDBJ databases">
        <authorList>
            <person name="Durkin A.S."/>
            <person name="Madupu R."/>
            <person name="Torralba M."/>
            <person name="Gillis M."/>
            <person name="Methe B."/>
            <person name="Sutton G."/>
            <person name="Nelson K.E."/>
        </authorList>
    </citation>
    <scope>NUCLEOTIDE SEQUENCE [LARGE SCALE GENOMIC DNA]</scope>
    <source>
        <strain evidence="2 3">ACS-025-V-Sch4</strain>
    </source>
</reference>
<keyword evidence="1" id="KW-0812">Transmembrane</keyword>
<evidence type="ECO:0000313" key="2">
    <source>
        <dbReference type="EMBL" id="EGC83972.1"/>
    </source>
</evidence>
<keyword evidence="1" id="KW-0472">Membrane</keyword>
<gene>
    <name evidence="2" type="ORF">HMPREF9246_0431</name>
</gene>
<dbReference type="AlphaFoldDB" id="F0H0M5"/>
<keyword evidence="1" id="KW-1133">Transmembrane helix</keyword>
<name>F0H0M5_9FIRM</name>
<evidence type="ECO:0000256" key="1">
    <source>
        <dbReference type="SAM" id="Phobius"/>
    </source>
</evidence>
<organism evidence="2 3">
    <name type="scientific">Anaerococcus hydrogenalis ACS-025-V-Sch4</name>
    <dbReference type="NCBI Taxonomy" id="879306"/>
    <lineage>
        <taxon>Bacteria</taxon>
        <taxon>Bacillati</taxon>
        <taxon>Bacillota</taxon>
        <taxon>Tissierellia</taxon>
        <taxon>Tissierellales</taxon>
        <taxon>Peptoniphilaceae</taxon>
        <taxon>Anaerococcus</taxon>
    </lineage>
</organism>
<evidence type="ECO:0000313" key="3">
    <source>
        <dbReference type="Proteomes" id="UP000005277"/>
    </source>
</evidence>
<proteinExistence type="predicted"/>
<dbReference type="Proteomes" id="UP000005277">
    <property type="component" value="Unassembled WGS sequence"/>
</dbReference>
<comment type="caution">
    <text evidence="2">The sequence shown here is derived from an EMBL/GenBank/DDBJ whole genome shotgun (WGS) entry which is preliminary data.</text>
</comment>
<keyword evidence="3" id="KW-1185">Reference proteome</keyword>
<accession>F0H0M5</accession>
<sequence length="38" mass="4771">MFGWFLLLRIFLFSIQRICFFVSFVIQRMYIIFSLFNL</sequence>
<dbReference type="EMBL" id="AEXN01000018">
    <property type="protein sequence ID" value="EGC83972.1"/>
    <property type="molecule type" value="Genomic_DNA"/>
</dbReference>
<protein>
    <submittedName>
        <fullName evidence="2">Uncharacterized protein</fullName>
    </submittedName>
</protein>